<protein>
    <submittedName>
        <fullName evidence="2">KEOPS complex component</fullName>
    </submittedName>
</protein>
<dbReference type="PIRSF" id="PIRSF022062">
    <property type="entry name" value="UCP022062"/>
    <property type="match status" value="1"/>
</dbReference>
<evidence type="ECO:0000256" key="1">
    <source>
        <dbReference type="ARBA" id="ARBA00005546"/>
    </source>
</evidence>
<organism evidence="2 3">
    <name type="scientific">Halomicrobium mukohataei</name>
    <dbReference type="NCBI Taxonomy" id="57705"/>
    <lineage>
        <taxon>Archaea</taxon>
        <taxon>Methanobacteriati</taxon>
        <taxon>Methanobacteriota</taxon>
        <taxon>Stenosarchaea group</taxon>
        <taxon>Halobacteria</taxon>
        <taxon>Halobacteriales</taxon>
        <taxon>Haloarculaceae</taxon>
        <taxon>Halomicrobium</taxon>
    </lineage>
</organism>
<dbReference type="InterPro" id="IPR036504">
    <property type="entry name" value="CGI121/TPRKB_sf"/>
</dbReference>
<dbReference type="Pfam" id="PF08617">
    <property type="entry name" value="CGI-121"/>
    <property type="match status" value="1"/>
</dbReference>
<sequence>MQLIEGTATVDDVDEFVERLGSLGEDHGVVVQAFDARYVVDRRHLERAVELADRAFDRGESIARDRAVEILLYAAGRRQINRALAMGVGDGSQPAVVVVHDPTGEGSEAAAADAVSALLEPGETLGDYDEGVVREFFDVSEAELAATSGTLSDLVAERVALLTVER</sequence>
<proteinExistence type="inferred from homology"/>
<accession>A0A4D6KHL0</accession>
<dbReference type="Proteomes" id="UP000297053">
    <property type="component" value="Chromosome"/>
</dbReference>
<evidence type="ECO:0000313" key="2">
    <source>
        <dbReference type="EMBL" id="QCD65323.1"/>
    </source>
</evidence>
<evidence type="ECO:0000313" key="3">
    <source>
        <dbReference type="Proteomes" id="UP000297053"/>
    </source>
</evidence>
<dbReference type="InterPro" id="IPR016799">
    <property type="entry name" value="UCP022062"/>
</dbReference>
<dbReference type="OMA" id="GIEIMRY"/>
<dbReference type="Gene3D" id="3.30.2380.10">
    <property type="entry name" value="CGI121/TPRKB"/>
    <property type="match status" value="1"/>
</dbReference>
<dbReference type="SUPFAM" id="SSF143870">
    <property type="entry name" value="PF0523-like"/>
    <property type="match status" value="1"/>
</dbReference>
<dbReference type="RefSeq" id="WP_015761669.1">
    <property type="nucleotide sequence ID" value="NZ_CP039375.1"/>
</dbReference>
<dbReference type="AlphaFoldDB" id="A0A4D6KHL0"/>
<dbReference type="EMBL" id="CP039375">
    <property type="protein sequence ID" value="QCD65323.1"/>
    <property type="molecule type" value="Genomic_DNA"/>
</dbReference>
<name>A0A4D6KHL0_9EURY</name>
<comment type="similarity">
    <text evidence="1">Belongs to the CGI121/TPRKB family.</text>
</comment>
<reference evidence="2 3" key="1">
    <citation type="submission" date="2019-04" db="EMBL/GenBank/DDBJ databases">
        <title>Complete genome sequence of Arthrobacter sp. ZXY-2 associated with effective atrazine degradation and salt adaptation.</title>
        <authorList>
            <person name="Zhao X."/>
        </authorList>
    </citation>
    <scope>NUCLEOTIDE SEQUENCE [LARGE SCALE GENOMIC DNA]</scope>
    <source>
        <strain evidence="3">ZP60</strain>
    </source>
</reference>
<dbReference type="KEGG" id="halz:E5139_06625"/>
<gene>
    <name evidence="2" type="ORF">E5139_06625</name>
</gene>
<dbReference type="GeneID" id="42178595"/>
<reference evidence="2 3" key="2">
    <citation type="submission" date="2019-04" db="EMBL/GenBank/DDBJ databases">
        <authorList>
            <person name="Yang S."/>
            <person name="Wei W."/>
        </authorList>
    </citation>
    <scope>NUCLEOTIDE SEQUENCE [LARGE SCALE GENOMIC DNA]</scope>
    <source>
        <strain evidence="3">ZP60</strain>
    </source>
</reference>
<dbReference type="NCBIfam" id="NF011465">
    <property type="entry name" value="PRK14886.1-1"/>
    <property type="match status" value="1"/>
</dbReference>
<dbReference type="InterPro" id="IPR013926">
    <property type="entry name" value="CGI121/TPRKB"/>
</dbReference>